<gene>
    <name evidence="1" type="ORF">S01H4_32975</name>
</gene>
<reference evidence="1" key="1">
    <citation type="journal article" date="2014" name="Front. Microbiol.">
        <title>High frequency of phylogenetically diverse reductive dehalogenase-homologous genes in deep subseafloor sedimentary metagenomes.</title>
        <authorList>
            <person name="Kawai M."/>
            <person name="Futagami T."/>
            <person name="Toyoda A."/>
            <person name="Takaki Y."/>
            <person name="Nishi S."/>
            <person name="Hori S."/>
            <person name="Arai W."/>
            <person name="Tsubouchi T."/>
            <person name="Morono Y."/>
            <person name="Uchiyama I."/>
            <person name="Ito T."/>
            <person name="Fujiyama A."/>
            <person name="Inagaki F."/>
            <person name="Takami H."/>
        </authorList>
    </citation>
    <scope>NUCLEOTIDE SEQUENCE</scope>
    <source>
        <strain evidence="1">Expedition CK06-06</strain>
    </source>
</reference>
<accession>X1B4P5</accession>
<evidence type="ECO:0000313" key="1">
    <source>
        <dbReference type="EMBL" id="GAG76287.1"/>
    </source>
</evidence>
<comment type="caution">
    <text evidence="1">The sequence shown here is derived from an EMBL/GenBank/DDBJ whole genome shotgun (WGS) entry which is preliminary data.</text>
</comment>
<dbReference type="AlphaFoldDB" id="X1B4P5"/>
<protein>
    <submittedName>
        <fullName evidence="1">Uncharacterized protein</fullName>
    </submittedName>
</protein>
<dbReference type="EMBL" id="BART01017298">
    <property type="protein sequence ID" value="GAG76287.1"/>
    <property type="molecule type" value="Genomic_DNA"/>
</dbReference>
<proteinExistence type="predicted"/>
<sequence length="108" mass="12524">MSTLKKEFPDQKQRNGVCFSQFNKKKKESMFCNVYGLETKESQTEDLVRGGYIATTHLDSGFYDDEREVWIQDKIAKETLETWAQEINEGNPRVNKASINHNRVPHVA</sequence>
<name>X1B4P5_9ZZZZ</name>
<feature type="non-terminal residue" evidence="1">
    <location>
        <position position="108"/>
    </location>
</feature>
<organism evidence="1">
    <name type="scientific">marine sediment metagenome</name>
    <dbReference type="NCBI Taxonomy" id="412755"/>
    <lineage>
        <taxon>unclassified sequences</taxon>
        <taxon>metagenomes</taxon>
        <taxon>ecological metagenomes</taxon>
    </lineage>
</organism>